<gene>
    <name evidence="2" type="primary">lutC</name>
    <name evidence="2" type="ORF">JAN5088_00435</name>
</gene>
<evidence type="ECO:0000313" key="3">
    <source>
        <dbReference type="Proteomes" id="UP000048908"/>
    </source>
</evidence>
<dbReference type="STRING" id="282197.SAMN04488517_1199"/>
<evidence type="ECO:0000313" key="2">
    <source>
        <dbReference type="EMBL" id="CTQ31677.1"/>
    </source>
</evidence>
<proteinExistence type="predicted"/>
<dbReference type="Gene3D" id="3.40.50.10420">
    <property type="entry name" value="NagB/RpiA/CoA transferase-like"/>
    <property type="match status" value="1"/>
</dbReference>
<dbReference type="EMBL" id="CXPG01000010">
    <property type="protein sequence ID" value="CTQ31677.1"/>
    <property type="molecule type" value="Genomic_DNA"/>
</dbReference>
<dbReference type="AlphaFoldDB" id="A0A0M6XM93"/>
<dbReference type="InterPro" id="IPR003741">
    <property type="entry name" value="LUD_dom"/>
</dbReference>
<dbReference type="PANTHER" id="PTHR43682:SF1">
    <property type="entry name" value="LACTATE UTILIZATION PROTEIN C"/>
    <property type="match status" value="1"/>
</dbReference>
<dbReference type="RefSeq" id="WP_055681172.1">
    <property type="nucleotide sequence ID" value="NZ_CXPG01000010.1"/>
</dbReference>
<dbReference type="SUPFAM" id="SSF100950">
    <property type="entry name" value="NagB/RpiA/CoA transferase-like"/>
    <property type="match status" value="1"/>
</dbReference>
<feature type="domain" description="LUD" evidence="1">
    <location>
        <begin position="120"/>
        <end position="212"/>
    </location>
</feature>
<dbReference type="InterPro" id="IPR024185">
    <property type="entry name" value="FTHF_cligase-like_sf"/>
</dbReference>
<reference evidence="2 3" key="1">
    <citation type="submission" date="2015-07" db="EMBL/GenBank/DDBJ databases">
        <authorList>
            <person name="Noorani M."/>
        </authorList>
    </citation>
    <scope>NUCLEOTIDE SEQUENCE [LARGE SCALE GENOMIC DNA]</scope>
    <source>
        <strain evidence="2 3">CECT 5088</strain>
    </source>
</reference>
<dbReference type="Proteomes" id="UP000048908">
    <property type="component" value="Unassembled WGS sequence"/>
</dbReference>
<sequence>MSARDSILSAIRTGLGGSRNDPAAIAAEAADLLAAPETIRPPLVAATLVDAFCEKSEALGATVDRIGSIDEVPASVGRYLEGQGLSAEIAVESAALFRDLDWGDLRPRLAVAPDAPAAVGLARHGIAESGSLVIHSGKETRILLAFLPLHHIVVLRAASIVSHLEDYAALLVGHETSPRNAVLITGPSGTTDIEGSYVRGAHGPGFVHVILVFDA</sequence>
<protein>
    <submittedName>
        <fullName evidence="2">Lactate utilization protein C</fullName>
    </submittedName>
</protein>
<dbReference type="InterPro" id="IPR037171">
    <property type="entry name" value="NagB/RpiA_transferase-like"/>
</dbReference>
<organism evidence="2 3">
    <name type="scientific">Jannaschia rubra</name>
    <dbReference type="NCBI Taxonomy" id="282197"/>
    <lineage>
        <taxon>Bacteria</taxon>
        <taxon>Pseudomonadati</taxon>
        <taxon>Pseudomonadota</taxon>
        <taxon>Alphaproteobacteria</taxon>
        <taxon>Rhodobacterales</taxon>
        <taxon>Roseobacteraceae</taxon>
        <taxon>Jannaschia</taxon>
    </lineage>
</organism>
<dbReference type="Pfam" id="PF02589">
    <property type="entry name" value="LUD_dom"/>
    <property type="match status" value="1"/>
</dbReference>
<dbReference type="PANTHER" id="PTHR43682">
    <property type="entry name" value="LACTATE UTILIZATION PROTEIN C"/>
    <property type="match status" value="1"/>
</dbReference>
<accession>A0A0M6XM93</accession>
<dbReference type="OrthoDB" id="9794157at2"/>
<evidence type="ECO:0000259" key="1">
    <source>
        <dbReference type="Pfam" id="PF02589"/>
    </source>
</evidence>
<keyword evidence="3" id="KW-1185">Reference proteome</keyword>
<name>A0A0M6XM93_9RHOB</name>